<dbReference type="GO" id="GO:0044096">
    <property type="term" value="C:type IV pilus"/>
    <property type="evidence" value="ECO:0007669"/>
    <property type="project" value="TreeGrafter"/>
</dbReference>
<keyword evidence="4" id="KW-0812">Transmembrane</keyword>
<keyword evidence="4" id="KW-0472">Membrane</keyword>
<dbReference type="PROSITE" id="PS00409">
    <property type="entry name" value="PROKAR_NTER_METHYL"/>
    <property type="match status" value="1"/>
</dbReference>
<dbReference type="Gene3D" id="3.30.700.10">
    <property type="entry name" value="Glycoprotein, Type 4 Pilin"/>
    <property type="match status" value="1"/>
</dbReference>
<dbReference type="InterPro" id="IPR045584">
    <property type="entry name" value="Pilin-like"/>
</dbReference>
<dbReference type="PANTHER" id="PTHR30093:SF34">
    <property type="entry name" value="PREPILIN PEPTIDASE-DEPENDENT PROTEIN D"/>
    <property type="match status" value="1"/>
</dbReference>
<dbReference type="EMBL" id="MKJU01000026">
    <property type="protein sequence ID" value="OHU90422.1"/>
    <property type="molecule type" value="Genomic_DNA"/>
</dbReference>
<evidence type="ECO:0000313" key="5">
    <source>
        <dbReference type="EMBL" id="OHU90422.1"/>
    </source>
</evidence>
<keyword evidence="6" id="KW-1185">Reference proteome</keyword>
<evidence type="ECO:0000313" key="6">
    <source>
        <dbReference type="Proteomes" id="UP000179786"/>
    </source>
</evidence>
<dbReference type="NCBIfam" id="TIGR02532">
    <property type="entry name" value="IV_pilin_GFxxxE"/>
    <property type="match status" value="1"/>
</dbReference>
<dbReference type="PANTHER" id="PTHR30093">
    <property type="entry name" value="GENERAL SECRETION PATHWAY PROTEIN G"/>
    <property type="match status" value="1"/>
</dbReference>
<dbReference type="AlphaFoldDB" id="A0A1S1MY72"/>
<evidence type="ECO:0000256" key="1">
    <source>
        <dbReference type="ARBA" id="ARBA00005233"/>
    </source>
</evidence>
<evidence type="ECO:0000256" key="3">
    <source>
        <dbReference type="RuleBase" id="RU000389"/>
    </source>
</evidence>
<dbReference type="OrthoDB" id="5918848at2"/>
<dbReference type="SUPFAM" id="SSF54523">
    <property type="entry name" value="Pili subunits"/>
    <property type="match status" value="1"/>
</dbReference>
<evidence type="ECO:0000256" key="2">
    <source>
        <dbReference type="ARBA" id="ARBA00022481"/>
    </source>
</evidence>
<proteinExistence type="inferred from homology"/>
<feature type="transmembrane region" description="Helical" evidence="4">
    <location>
        <begin position="12"/>
        <end position="32"/>
    </location>
</feature>
<dbReference type="GO" id="GO:0043107">
    <property type="term" value="P:type IV pilus-dependent motility"/>
    <property type="evidence" value="ECO:0007669"/>
    <property type="project" value="TreeGrafter"/>
</dbReference>
<comment type="similarity">
    <text evidence="1 3">Belongs to the N-Me-Phe pilin family.</text>
</comment>
<sequence>MARQQQGGFTLIELMIVVAIIGILSAVALPAYQDYVARSQAAEAVSLSAGAKTAIAEYHQINGSYPTADTAPSLTDLAATGTYSALEVQANGVIVVTMDATDAVSALQSETFTFTPNTADNAFKWTCVSSLTDASLVPQGCTATAATN</sequence>
<dbReference type="InterPro" id="IPR001082">
    <property type="entry name" value="Pilin"/>
</dbReference>
<comment type="caution">
    <text evidence="5">The sequence shown here is derived from an EMBL/GenBank/DDBJ whole genome shotgun (WGS) entry which is preliminary data.</text>
</comment>
<dbReference type="GO" id="GO:0007155">
    <property type="term" value="P:cell adhesion"/>
    <property type="evidence" value="ECO:0007669"/>
    <property type="project" value="InterPro"/>
</dbReference>
<dbReference type="STRING" id="1859457.BET10_13630"/>
<accession>A0A1S1MY72</accession>
<dbReference type="InterPro" id="IPR012902">
    <property type="entry name" value="N_methyl_site"/>
</dbReference>
<keyword evidence="4" id="KW-1133">Transmembrane helix</keyword>
<dbReference type="Pfam" id="PF07963">
    <property type="entry name" value="N_methyl"/>
    <property type="match status" value="1"/>
</dbReference>
<keyword evidence="3" id="KW-0281">Fimbrium</keyword>
<protein>
    <submittedName>
        <fullName evidence="5">Pilin</fullName>
    </submittedName>
</protein>
<dbReference type="RefSeq" id="WP_070985785.1">
    <property type="nucleotide sequence ID" value="NZ_MKJU01000026.1"/>
</dbReference>
<keyword evidence="2" id="KW-0488">Methylation</keyword>
<evidence type="ECO:0000256" key="4">
    <source>
        <dbReference type="SAM" id="Phobius"/>
    </source>
</evidence>
<organism evidence="5 6">
    <name type="scientific">Pseudoalteromonas amylolytica</name>
    <dbReference type="NCBI Taxonomy" id="1859457"/>
    <lineage>
        <taxon>Bacteria</taxon>
        <taxon>Pseudomonadati</taxon>
        <taxon>Pseudomonadota</taxon>
        <taxon>Gammaproteobacteria</taxon>
        <taxon>Alteromonadales</taxon>
        <taxon>Pseudoalteromonadaceae</taxon>
        <taxon>Pseudoalteromonas</taxon>
    </lineage>
</organism>
<dbReference type="Proteomes" id="UP000179786">
    <property type="component" value="Unassembled WGS sequence"/>
</dbReference>
<gene>
    <name evidence="5" type="ORF">BET10_13630</name>
</gene>
<name>A0A1S1MY72_9GAMM</name>
<dbReference type="Pfam" id="PF00114">
    <property type="entry name" value="Pilin"/>
    <property type="match status" value="1"/>
</dbReference>
<reference evidence="5 6" key="1">
    <citation type="submission" date="2016-09" db="EMBL/GenBank/DDBJ databases">
        <title>Pseudoalteromonas amylolytica sp. nov., isolated from the surface seawater.</title>
        <authorList>
            <person name="Wu Y.-H."/>
            <person name="Cheng H."/>
            <person name="Jin X.-B."/>
            <person name="Wang C.-S."/>
            <person name="Xu X.-W."/>
        </authorList>
    </citation>
    <scope>NUCLEOTIDE SEQUENCE [LARGE SCALE GENOMIC DNA]</scope>
    <source>
        <strain evidence="5 6">JW1</strain>
    </source>
</reference>